<dbReference type="Proteomes" id="UP000280955">
    <property type="component" value="Unassembled WGS sequence"/>
</dbReference>
<gene>
    <name evidence="2" type="ORF">BDD30_0059</name>
</gene>
<name>A0ABX9SQN8_9GAMM</name>
<evidence type="ECO:0000313" key="3">
    <source>
        <dbReference type="Proteomes" id="UP000280955"/>
    </source>
</evidence>
<dbReference type="RefSeq" id="WP_015834367.1">
    <property type="nucleotide sequence ID" value="NC_012962.1"/>
</dbReference>
<comment type="caution">
    <text evidence="2">The sequence shown here is derived from an EMBL/GenBank/DDBJ whole genome shotgun (WGS) entry which is preliminary data.</text>
</comment>
<evidence type="ECO:0000313" key="2">
    <source>
        <dbReference type="EMBL" id="RKS65790.1"/>
    </source>
</evidence>
<reference evidence="2 3" key="1">
    <citation type="submission" date="2018-10" db="EMBL/GenBank/DDBJ databases">
        <title>Genomic Encyclopedia of Archaeal and Bacterial Type Strains, Phase II (KMG-II): from individual species to whole genera.</title>
        <authorList>
            <person name="Goeker M."/>
        </authorList>
    </citation>
    <scope>NUCLEOTIDE SEQUENCE [LARGE SCALE GENOMIC DNA]</scope>
    <source>
        <strain evidence="2 3">DSM 15149</strain>
    </source>
</reference>
<evidence type="ECO:0000259" key="1">
    <source>
        <dbReference type="Pfam" id="PF14065"/>
    </source>
</evidence>
<protein>
    <submittedName>
        <fullName evidence="2">Uncharacterized protein DUF4255</fullName>
    </submittedName>
</protein>
<dbReference type="EMBL" id="RBLJ01000001">
    <property type="protein sequence ID" value="RKS65790.1"/>
    <property type="molecule type" value="Genomic_DNA"/>
</dbReference>
<keyword evidence="3" id="KW-1185">Reference proteome</keyword>
<sequence>MVKNIKSDETLLILNSKIEDALKAYLPGEDVVIRFDMFGKNENPDSPTVCVFLYDIQEDLQLRVGEGRQYLPATGNFVPGCVNVRCNYLISYWEPEQSGGQGSPTIRSNSQSMKIMNCVLNALINHRSFPGLPRTYTRVLPPNEQLNSLGNFWQSLDNKPRLCLSYMVTIPIQLTPPTEKVSPVITSKTDITRKPSLNFYLEADEIIRQALVDALISQTTESMDTITSWLAKVVIICRPPEIMNKQMIEQTVKLIIAGITEEGLAGNIKTITQKWVEEKTIIGEIDDVSLVISQVDTTALSAVTIPTSV</sequence>
<dbReference type="InterPro" id="IPR025351">
    <property type="entry name" value="Pvc16_N"/>
</dbReference>
<accession>A0ABX9SQN8</accession>
<organism evidence="2 3">
    <name type="scientific">Photorhabdus asymbiotica</name>
    <dbReference type="NCBI Taxonomy" id="291112"/>
    <lineage>
        <taxon>Bacteria</taxon>
        <taxon>Pseudomonadati</taxon>
        <taxon>Pseudomonadota</taxon>
        <taxon>Gammaproteobacteria</taxon>
        <taxon>Enterobacterales</taxon>
        <taxon>Morganellaceae</taxon>
        <taxon>Photorhabdus</taxon>
    </lineage>
</organism>
<proteinExistence type="predicted"/>
<feature type="domain" description="Pvc16 N-terminal" evidence="1">
    <location>
        <begin position="18"/>
        <end position="186"/>
    </location>
</feature>
<dbReference type="Pfam" id="PF14065">
    <property type="entry name" value="Pvc16_N"/>
    <property type="match status" value="1"/>
</dbReference>